<evidence type="ECO:0000313" key="2">
    <source>
        <dbReference type="Proteomes" id="UP000001485"/>
    </source>
</evidence>
<reference evidence="2" key="1">
    <citation type="submission" date="2009-03" db="EMBL/GenBank/DDBJ databases">
        <title>Complete genome sequence of Edwardsiella ictaluri 93-146.</title>
        <authorList>
            <person name="Williams M.L."/>
            <person name="Gillaspy A.F."/>
            <person name="Dyer D.W."/>
            <person name="Thune R.L."/>
            <person name="Waldbieser G.C."/>
            <person name="Schuster S.C."/>
            <person name="Gipson J."/>
            <person name="Zaitshik J."/>
            <person name="Landry C."/>
            <person name="Lawrence M.L."/>
        </authorList>
    </citation>
    <scope>NUCLEOTIDE SEQUENCE [LARGE SCALE GENOMIC DNA]</scope>
    <source>
        <strain evidence="2">93-146</strain>
    </source>
</reference>
<organism evidence="1 2">
    <name type="scientific">Edwardsiella ictaluri (strain 93-146)</name>
    <dbReference type="NCBI Taxonomy" id="634503"/>
    <lineage>
        <taxon>Bacteria</taxon>
        <taxon>Pseudomonadati</taxon>
        <taxon>Pseudomonadota</taxon>
        <taxon>Gammaproteobacteria</taxon>
        <taxon>Enterobacterales</taxon>
        <taxon>Hafniaceae</taxon>
        <taxon>Edwardsiella</taxon>
    </lineage>
</organism>
<name>C5BCD8_EDWI9</name>
<dbReference type="HOGENOM" id="CLU_3199135_0_0_6"/>
<sequence>MFYSASLYDTILINLCGKKICHIALYYIDISHLIKKAFTLLIRRQ</sequence>
<protein>
    <submittedName>
        <fullName evidence="1">Uncharacterized protein</fullName>
    </submittedName>
</protein>
<proteinExistence type="predicted"/>
<evidence type="ECO:0000313" key="1">
    <source>
        <dbReference type="EMBL" id="ACR67501.1"/>
    </source>
</evidence>
<dbReference type="KEGG" id="eic:NT01EI_0258"/>
<gene>
    <name evidence="1" type="ordered locus">NT01EI_0258</name>
</gene>
<dbReference type="EMBL" id="CP001600">
    <property type="protein sequence ID" value="ACR67501.1"/>
    <property type="molecule type" value="Genomic_DNA"/>
</dbReference>
<accession>C5BCD8</accession>
<reference evidence="1 2" key="2">
    <citation type="journal article" date="2012" name="J. Bacteriol.">
        <title>Genome Sequence of Edwardsiella ictaluri 93-146, a Strain Associated with a Natural Channel Catfish Outbreak of Enteric Septicemia of Catfish.</title>
        <authorList>
            <person name="Williams M.L."/>
            <person name="Gillaspy A.F."/>
            <person name="Dyer D.W."/>
            <person name="Thune R.L."/>
            <person name="Waldbieser G.C."/>
            <person name="Schuster S.C."/>
            <person name="Gipson J."/>
            <person name="Zaitshik J."/>
            <person name="Landry C."/>
            <person name="Banes M.M."/>
            <person name="Lawrence M.L."/>
        </authorList>
    </citation>
    <scope>NUCLEOTIDE SEQUENCE [LARGE SCALE GENOMIC DNA]</scope>
    <source>
        <strain evidence="1 2">93-146</strain>
    </source>
</reference>
<dbReference type="AlphaFoldDB" id="C5BCD8"/>
<dbReference type="Proteomes" id="UP000001485">
    <property type="component" value="Chromosome"/>
</dbReference>